<evidence type="ECO:0000313" key="2">
    <source>
        <dbReference type="EMBL" id="KAF5200865.1"/>
    </source>
</evidence>
<gene>
    <name evidence="2" type="ORF">FRX31_009545</name>
</gene>
<comment type="caution">
    <text evidence="2">The sequence shown here is derived from an EMBL/GenBank/DDBJ whole genome shotgun (WGS) entry which is preliminary data.</text>
</comment>
<dbReference type="AlphaFoldDB" id="A0A7J6WWG4"/>
<evidence type="ECO:0000256" key="1">
    <source>
        <dbReference type="SAM" id="MobiDB-lite"/>
    </source>
</evidence>
<protein>
    <submittedName>
        <fullName evidence="2">Uncharacterized protein</fullName>
    </submittedName>
</protein>
<dbReference type="EMBL" id="JABWDY010010166">
    <property type="protein sequence ID" value="KAF5200865.1"/>
    <property type="molecule type" value="Genomic_DNA"/>
</dbReference>
<organism evidence="2 3">
    <name type="scientific">Thalictrum thalictroides</name>
    <name type="common">Rue-anemone</name>
    <name type="synonym">Anemone thalictroides</name>
    <dbReference type="NCBI Taxonomy" id="46969"/>
    <lineage>
        <taxon>Eukaryota</taxon>
        <taxon>Viridiplantae</taxon>
        <taxon>Streptophyta</taxon>
        <taxon>Embryophyta</taxon>
        <taxon>Tracheophyta</taxon>
        <taxon>Spermatophyta</taxon>
        <taxon>Magnoliopsida</taxon>
        <taxon>Ranunculales</taxon>
        <taxon>Ranunculaceae</taxon>
        <taxon>Thalictroideae</taxon>
        <taxon>Thalictrum</taxon>
    </lineage>
</organism>
<dbReference type="Proteomes" id="UP000554482">
    <property type="component" value="Unassembled WGS sequence"/>
</dbReference>
<reference evidence="2 3" key="1">
    <citation type="submission" date="2020-06" db="EMBL/GenBank/DDBJ databases">
        <title>Transcriptomic and genomic resources for Thalictrum thalictroides and T. hernandezii: Facilitating candidate gene discovery in an emerging model plant lineage.</title>
        <authorList>
            <person name="Arias T."/>
            <person name="Riano-Pachon D.M."/>
            <person name="Di Stilio V.S."/>
        </authorList>
    </citation>
    <scope>NUCLEOTIDE SEQUENCE [LARGE SCALE GENOMIC DNA]</scope>
    <source>
        <strain evidence="3">cv. WT478/WT964</strain>
        <tissue evidence="2">Leaves</tissue>
    </source>
</reference>
<evidence type="ECO:0000313" key="3">
    <source>
        <dbReference type="Proteomes" id="UP000554482"/>
    </source>
</evidence>
<proteinExistence type="predicted"/>
<feature type="compositionally biased region" description="Low complexity" evidence="1">
    <location>
        <begin position="12"/>
        <end position="21"/>
    </location>
</feature>
<sequence>MADNKKRGFNDSSSSSSPESFSQKFARRTPWYKPVVVYDLKRAKEVLEETTSLTHLFVSLNENEKTTAEIDREEIISMCLHQGIYLEEVSGTVYEFEFYEEAKRIVSDLQQKDDTTDLHMIIGPGPNASWKEGDQMEDLFNKYEYPYTRIPPRVSGSTYDAIVVYDVKKAKQVLQEKNSLTHMFLSLKETVSEIEEIKSICTHRGVLLEEVSGTVYEFESFDEAERIVSDLQQKDDKTNPHMIIGPDATWKDGDLMENLFNKYEYPYTWIPPRPRVSGSNQSK</sequence>
<keyword evidence="3" id="KW-1185">Reference proteome</keyword>
<feature type="region of interest" description="Disordered" evidence="1">
    <location>
        <begin position="1"/>
        <end position="21"/>
    </location>
</feature>
<accession>A0A7J6WWG4</accession>
<name>A0A7J6WWG4_THATH</name>